<accession>A0A1H5U0A5</accession>
<dbReference type="PANTHER" id="PTHR30026">
    <property type="entry name" value="OUTER MEMBRANE PROTEIN TOLC"/>
    <property type="match status" value="1"/>
</dbReference>
<evidence type="ECO:0000256" key="6">
    <source>
        <dbReference type="ARBA" id="ARBA00023136"/>
    </source>
</evidence>
<keyword evidence="6" id="KW-0472">Membrane</keyword>
<comment type="subcellular location">
    <subcellularLocation>
        <location evidence="1">Cell outer membrane</location>
    </subcellularLocation>
</comment>
<dbReference type="InterPro" id="IPR003423">
    <property type="entry name" value="OMP_efflux"/>
</dbReference>
<evidence type="ECO:0000313" key="10">
    <source>
        <dbReference type="Proteomes" id="UP000236742"/>
    </source>
</evidence>
<feature type="chain" id="PRO_5009285652" evidence="8">
    <location>
        <begin position="25"/>
        <end position="460"/>
    </location>
</feature>
<dbReference type="EMBL" id="FNVD01000003">
    <property type="protein sequence ID" value="SEF68430.1"/>
    <property type="molecule type" value="Genomic_DNA"/>
</dbReference>
<organism evidence="9 10">
    <name type="scientific">Jhaorihella thermophila</name>
    <dbReference type="NCBI Taxonomy" id="488547"/>
    <lineage>
        <taxon>Bacteria</taxon>
        <taxon>Pseudomonadati</taxon>
        <taxon>Pseudomonadota</taxon>
        <taxon>Alphaproteobacteria</taxon>
        <taxon>Rhodobacterales</taxon>
        <taxon>Paracoccaceae</taxon>
        <taxon>Jhaorihella</taxon>
    </lineage>
</organism>
<dbReference type="PANTHER" id="PTHR30026:SF22">
    <property type="entry name" value="OUTER MEMBRANE EFFLUX PROTEIN"/>
    <property type="match status" value="1"/>
</dbReference>
<dbReference type="InterPro" id="IPR051906">
    <property type="entry name" value="TolC-like"/>
</dbReference>
<dbReference type="AlphaFoldDB" id="A0A1H5U0A5"/>
<feature type="signal peptide" evidence="8">
    <location>
        <begin position="1"/>
        <end position="24"/>
    </location>
</feature>
<keyword evidence="8" id="KW-0732">Signal</keyword>
<evidence type="ECO:0000256" key="8">
    <source>
        <dbReference type="SAM" id="SignalP"/>
    </source>
</evidence>
<evidence type="ECO:0000256" key="3">
    <source>
        <dbReference type="ARBA" id="ARBA00022448"/>
    </source>
</evidence>
<keyword evidence="5" id="KW-0812">Transmembrane</keyword>
<dbReference type="GO" id="GO:0015288">
    <property type="term" value="F:porin activity"/>
    <property type="evidence" value="ECO:0007669"/>
    <property type="project" value="TreeGrafter"/>
</dbReference>
<comment type="similarity">
    <text evidence="2">Belongs to the outer membrane factor (OMF) (TC 1.B.17) family.</text>
</comment>
<protein>
    <submittedName>
        <fullName evidence="9">Type I secretion outer membrane protein, TolC family</fullName>
    </submittedName>
</protein>
<evidence type="ECO:0000256" key="1">
    <source>
        <dbReference type="ARBA" id="ARBA00004442"/>
    </source>
</evidence>
<dbReference type="Gene3D" id="1.20.1600.10">
    <property type="entry name" value="Outer membrane efflux proteins (OEP)"/>
    <property type="match status" value="1"/>
</dbReference>
<keyword evidence="7" id="KW-0998">Cell outer membrane</keyword>
<gene>
    <name evidence="9" type="ORF">SAMN05421751_103132</name>
</gene>
<dbReference type="Pfam" id="PF02321">
    <property type="entry name" value="OEP"/>
    <property type="match status" value="2"/>
</dbReference>
<dbReference type="Proteomes" id="UP000236742">
    <property type="component" value="Unassembled WGS sequence"/>
</dbReference>
<keyword evidence="4" id="KW-1134">Transmembrane beta strand</keyword>
<sequence>MASCRLFLIALAVALISSGPPTLAHDIRDSVRTALASNPKMRARDAAVRAAAFDLLETRGSYMPTVSIFGTIGPEYVDDPGGLTPSDNAHTKNAREIGIVARLPVFDGLRRANTVYARAARLDREMFAFLDASETMSLTVAQAHIDVARLEALMRIARDHLNRHLEISRQVEELVTGGRLPLSDQLQAETRVEAVRITISDLERDLDLARARYLELVGIPPRAPLTTPAIPALPRSRDAMIRTAVRNNFRIRSAQANVDARKFERNIAEADYLPQVSVNAGASVGRDLDGSSGDESRVFVGVTLDWQIFSGGRTERRLALIERQNEALYDRMAIIREVERLAGEAWSRHQSYQRVADLAARQVATNRELVDQYLVEFNAATRSLLDVLIAETELFHARLTQLNARAGALFSAYRILAAESRLAEHFGIDRTGELLALEVRATETQKPFSVIDKARPVVDK</sequence>
<name>A0A1H5U0A5_9RHOB</name>
<dbReference type="GO" id="GO:0015562">
    <property type="term" value="F:efflux transmembrane transporter activity"/>
    <property type="evidence" value="ECO:0007669"/>
    <property type="project" value="InterPro"/>
</dbReference>
<evidence type="ECO:0000256" key="2">
    <source>
        <dbReference type="ARBA" id="ARBA00007613"/>
    </source>
</evidence>
<dbReference type="GO" id="GO:0009279">
    <property type="term" value="C:cell outer membrane"/>
    <property type="evidence" value="ECO:0007669"/>
    <property type="project" value="UniProtKB-SubCell"/>
</dbReference>
<keyword evidence="3" id="KW-0813">Transport</keyword>
<evidence type="ECO:0000256" key="4">
    <source>
        <dbReference type="ARBA" id="ARBA00022452"/>
    </source>
</evidence>
<proteinExistence type="inferred from homology"/>
<dbReference type="GO" id="GO:1990281">
    <property type="term" value="C:efflux pump complex"/>
    <property type="evidence" value="ECO:0007669"/>
    <property type="project" value="TreeGrafter"/>
</dbReference>
<reference evidence="9 10" key="1">
    <citation type="submission" date="2016-10" db="EMBL/GenBank/DDBJ databases">
        <authorList>
            <person name="de Groot N.N."/>
        </authorList>
    </citation>
    <scope>NUCLEOTIDE SEQUENCE [LARGE SCALE GENOMIC DNA]</scope>
    <source>
        <strain evidence="9 10">DSM 23413</strain>
    </source>
</reference>
<evidence type="ECO:0000256" key="5">
    <source>
        <dbReference type="ARBA" id="ARBA00022692"/>
    </source>
</evidence>
<keyword evidence="10" id="KW-1185">Reference proteome</keyword>
<evidence type="ECO:0000313" key="9">
    <source>
        <dbReference type="EMBL" id="SEF68430.1"/>
    </source>
</evidence>
<dbReference type="SUPFAM" id="SSF56954">
    <property type="entry name" value="Outer membrane efflux proteins (OEP)"/>
    <property type="match status" value="1"/>
</dbReference>
<evidence type="ECO:0000256" key="7">
    <source>
        <dbReference type="ARBA" id="ARBA00023237"/>
    </source>
</evidence>